<dbReference type="Gene3D" id="3.40.50.2000">
    <property type="entry name" value="Glycogen Phosphorylase B"/>
    <property type="match status" value="1"/>
</dbReference>
<dbReference type="AlphaFoldDB" id="Q1V1A7"/>
<dbReference type="Pfam" id="PF13844">
    <property type="entry name" value="Glyco_transf_41"/>
    <property type="match status" value="2"/>
</dbReference>
<sequence length="557" mass="65035">MSIKQENINLNKIFIKYLNEQQYNKLQLHYEKLAKPEKKSPAIIFYYACALTLNPSSNIKNLKHAHNLFEMLYVNNRHDLQLLCNMIELSFRTQEFKVVLPYVEEAYKINQSDERLLLGLSKIHLYLANLNESIKYYKILFKINPKSKINRDEFLTSLNYASGITQEYYLSECKNYLKLIETNKDLKDYNYNFKNLKNNKIKIGFLSSDFKTHPVSFFLKGLLLNLNKDKFEISLISNLHKSHYDNITDELKLLTKDWINISSLSDSEATNLVRSFELDILIDLCGFFRGNRFQVISNRAAKIQVCWLGYNNTTGIKNMDYLIADHNLIKKEEEKLYSEKVLFLPKIWNAMTLSDSLPEIQKNNLIFTYASFNNFHKISDDTIDVWSKILNNSNSQIILKNSMPFSIVGEELKLNLLRKFIARGVEKKKILFINRKKDFQDHLGLYNNVDVALDTFPYPGVTTTFDAVLMGVPVLTMKGHNLNSRCGESININLQMQNFIAENKDDYFNKALSLQKEKNILQNFGKNLREKVLKSSLFDTKDFTKSFEKIIQKIISK</sequence>
<comment type="pathway">
    <text evidence="1">Protein modification; protein glycosylation.</text>
</comment>
<dbReference type="PANTHER" id="PTHR44835:SF1">
    <property type="entry name" value="PROTEIN O-GLCNAC TRANSFERASE"/>
    <property type="match status" value="1"/>
</dbReference>
<evidence type="ECO:0000313" key="7">
    <source>
        <dbReference type="EMBL" id="EAS84971.1"/>
    </source>
</evidence>
<keyword evidence="5" id="KW-0802">TPR repeat</keyword>
<dbReference type="PANTHER" id="PTHR44835">
    <property type="entry name" value="UDP-N-ACETYLGLUCOSAMINE--PEPTIDE N-ACETYLGLUCOSAMINYLTRANSFERASE SPINDLY-RELATED"/>
    <property type="match status" value="1"/>
</dbReference>
<evidence type="ECO:0000259" key="6">
    <source>
        <dbReference type="Pfam" id="PF13844"/>
    </source>
</evidence>
<dbReference type="Gene3D" id="1.25.40.10">
    <property type="entry name" value="Tetratricopeptide repeat domain"/>
    <property type="match status" value="1"/>
</dbReference>
<dbReference type="Proteomes" id="UP000005306">
    <property type="component" value="Unassembled WGS sequence"/>
</dbReference>
<evidence type="ECO:0000256" key="1">
    <source>
        <dbReference type="ARBA" id="ARBA00004922"/>
    </source>
</evidence>
<feature type="domain" description="O-GlcNAc transferase C-terminal" evidence="6">
    <location>
        <begin position="368"/>
        <end position="546"/>
    </location>
</feature>
<evidence type="ECO:0000256" key="2">
    <source>
        <dbReference type="ARBA" id="ARBA00022676"/>
    </source>
</evidence>
<evidence type="ECO:0000256" key="3">
    <source>
        <dbReference type="ARBA" id="ARBA00022679"/>
    </source>
</evidence>
<reference evidence="7 8" key="1">
    <citation type="submission" date="2006-04" db="EMBL/GenBank/DDBJ databases">
        <authorList>
            <person name="Giovannoni S.J."/>
            <person name="Cho J.-C."/>
            <person name="Ferriera S."/>
            <person name="Johnson J."/>
            <person name="Kravitz S."/>
            <person name="Halpern A."/>
            <person name="Remington K."/>
            <person name="Beeson K."/>
            <person name="Tran B."/>
            <person name="Rogers Y.-H."/>
            <person name="Friedman R."/>
            <person name="Venter J.C."/>
        </authorList>
    </citation>
    <scope>NUCLEOTIDE SEQUENCE [LARGE SCALE GENOMIC DNA]</scope>
    <source>
        <strain evidence="7 8">HTCC1002</strain>
    </source>
</reference>
<keyword evidence="3 7" id="KW-0808">Transferase</keyword>
<evidence type="ECO:0000256" key="5">
    <source>
        <dbReference type="ARBA" id="ARBA00022803"/>
    </source>
</evidence>
<dbReference type="SUPFAM" id="SSF48452">
    <property type="entry name" value="TPR-like"/>
    <property type="match status" value="1"/>
</dbReference>
<protein>
    <submittedName>
        <fullName evidence="7">Predicted O-linked N-acetylglucosamine transferase</fullName>
    </submittedName>
</protein>
<dbReference type="Gene3D" id="3.40.50.11380">
    <property type="match status" value="1"/>
</dbReference>
<dbReference type="RefSeq" id="WP_006997558.1">
    <property type="nucleotide sequence ID" value="NZ_CH724130.1"/>
</dbReference>
<dbReference type="GO" id="GO:0016757">
    <property type="term" value="F:glycosyltransferase activity"/>
    <property type="evidence" value="ECO:0007669"/>
    <property type="project" value="UniProtKB-KW"/>
</dbReference>
<comment type="caution">
    <text evidence="7">The sequence shown here is derived from an EMBL/GenBank/DDBJ whole genome shotgun (WGS) entry which is preliminary data.</text>
</comment>
<evidence type="ECO:0000313" key="8">
    <source>
        <dbReference type="Proteomes" id="UP000005306"/>
    </source>
</evidence>
<proteinExistence type="predicted"/>
<dbReference type="EMBL" id="AAPV01000001">
    <property type="protein sequence ID" value="EAS84971.1"/>
    <property type="molecule type" value="Genomic_DNA"/>
</dbReference>
<dbReference type="InterPro" id="IPR011990">
    <property type="entry name" value="TPR-like_helical_dom_sf"/>
</dbReference>
<dbReference type="InterPro" id="IPR051939">
    <property type="entry name" value="Glycosyltr_41/O-GlcNAc_trsf"/>
</dbReference>
<accession>Q1V1A7</accession>
<organism evidence="7 8">
    <name type="scientific">Pelagibacter ubique (strain HTCC1002)</name>
    <dbReference type="NCBI Taxonomy" id="314261"/>
    <lineage>
        <taxon>Bacteria</taxon>
        <taxon>Pseudomonadati</taxon>
        <taxon>Pseudomonadota</taxon>
        <taxon>Alphaproteobacteria</taxon>
        <taxon>Candidatus Pelagibacterales</taxon>
        <taxon>Candidatus Pelagibacteraceae</taxon>
        <taxon>Candidatus Pelagibacter</taxon>
    </lineage>
</organism>
<keyword evidence="4" id="KW-0677">Repeat</keyword>
<keyword evidence="2" id="KW-0328">Glycosyltransferase</keyword>
<name>Q1V1A7_PELU1</name>
<dbReference type="HOGENOM" id="CLU_001721_4_1_5"/>
<gene>
    <name evidence="7" type="ORF">PU1002_04601</name>
</gene>
<feature type="domain" description="O-GlcNAc transferase C-terminal" evidence="6">
    <location>
        <begin position="188"/>
        <end position="348"/>
    </location>
</feature>
<dbReference type="InterPro" id="IPR029489">
    <property type="entry name" value="OGT/SEC/SPY_C"/>
</dbReference>
<evidence type="ECO:0000256" key="4">
    <source>
        <dbReference type="ARBA" id="ARBA00022737"/>
    </source>
</evidence>